<protein>
    <submittedName>
        <fullName evidence="1">Uncharacterized protein</fullName>
    </submittedName>
</protein>
<organism evidence="1 2">
    <name type="scientific">Dendrosporobacter quercicolus</name>
    <dbReference type="NCBI Taxonomy" id="146817"/>
    <lineage>
        <taxon>Bacteria</taxon>
        <taxon>Bacillati</taxon>
        <taxon>Bacillota</taxon>
        <taxon>Negativicutes</taxon>
        <taxon>Selenomonadales</taxon>
        <taxon>Sporomusaceae</taxon>
        <taxon>Dendrosporobacter</taxon>
    </lineage>
</organism>
<dbReference type="AlphaFoldDB" id="A0A1G9KKA9"/>
<dbReference type="STRING" id="146817.SAMN04488502_10166"/>
<reference evidence="1 2" key="1">
    <citation type="submission" date="2016-10" db="EMBL/GenBank/DDBJ databases">
        <authorList>
            <person name="de Groot N.N."/>
        </authorList>
    </citation>
    <scope>NUCLEOTIDE SEQUENCE [LARGE SCALE GENOMIC DNA]</scope>
    <source>
        <strain evidence="1 2">DSM 1736</strain>
    </source>
</reference>
<proteinExistence type="predicted"/>
<evidence type="ECO:0000313" key="2">
    <source>
        <dbReference type="Proteomes" id="UP000214880"/>
    </source>
</evidence>
<name>A0A1G9KKA9_9FIRM</name>
<sequence length="96" mass="11539">MREEDSIDKIAFLERKSSREEQIQTLKHEIGGLKLIIREQSNMPSLDKLKQKIKVFKEKWRHLESVQERNRLLKRIVGKITYNREANNVYLGIQYN</sequence>
<gene>
    <name evidence="1" type="ORF">SAMN04488502_10166</name>
</gene>
<evidence type="ECO:0000313" key="1">
    <source>
        <dbReference type="EMBL" id="SDL50228.1"/>
    </source>
</evidence>
<keyword evidence="2" id="KW-1185">Reference proteome</keyword>
<dbReference type="Proteomes" id="UP000214880">
    <property type="component" value="Unassembled WGS sequence"/>
</dbReference>
<dbReference type="EMBL" id="FNHB01000001">
    <property type="protein sequence ID" value="SDL50228.1"/>
    <property type="molecule type" value="Genomic_DNA"/>
</dbReference>
<accession>A0A1G9KKA9</accession>